<dbReference type="Pfam" id="PF10981">
    <property type="entry name" value="DUF2788"/>
    <property type="match status" value="1"/>
</dbReference>
<keyword evidence="1" id="KW-1133">Transmembrane helix</keyword>
<dbReference type="InterPro" id="IPR021249">
    <property type="entry name" value="DUF2788"/>
</dbReference>
<gene>
    <name evidence="2" type="ORF">JCM19237_552</name>
</gene>
<sequence length="114" mass="13485">MLYEHMDLLESIGLDLLFAAIFFFIGMAIRDVLKQGNVPPFGRKIVWLVLFLGCAGFITKADPDKLGRRRYWLNRHNAVQQSQWVNTETDLFVRMTRIRTRCRDLLRARHSVYR</sequence>
<reference evidence="2 3" key="1">
    <citation type="journal article" date="2014" name="Genome Announc.">
        <title>Draft Genome Sequences of Two Vibrionaceae Species, Vibrio ponticus C121 and Photobacterium aphoticum C119, Isolated as Coral Reef Microbiota.</title>
        <authorList>
            <person name="Al-saari N."/>
            <person name="Meirelles P.M."/>
            <person name="Mino S."/>
            <person name="Suda W."/>
            <person name="Oshima K."/>
            <person name="Hattori M."/>
            <person name="Ohkuma M."/>
            <person name="Thompson F.L."/>
            <person name="Gomez-Gil B."/>
            <person name="Sawabe T."/>
            <person name="Sawabe T."/>
        </authorList>
    </citation>
    <scope>NUCLEOTIDE SEQUENCE [LARGE SCALE GENOMIC DNA]</scope>
    <source>
        <strain evidence="2 3">JCM 19237</strain>
    </source>
</reference>
<evidence type="ECO:0000256" key="1">
    <source>
        <dbReference type="SAM" id="Phobius"/>
    </source>
</evidence>
<evidence type="ECO:0000313" key="3">
    <source>
        <dbReference type="Proteomes" id="UP000029227"/>
    </source>
</evidence>
<keyword evidence="1" id="KW-0812">Transmembrane</keyword>
<dbReference type="STRING" id="754436.JCM19237_552"/>
<feature type="transmembrane region" description="Helical" evidence="1">
    <location>
        <begin position="12"/>
        <end position="29"/>
    </location>
</feature>
<evidence type="ECO:0000313" key="2">
    <source>
        <dbReference type="EMBL" id="GAL05462.1"/>
    </source>
</evidence>
<feature type="transmembrane region" description="Helical" evidence="1">
    <location>
        <begin position="41"/>
        <end position="59"/>
    </location>
</feature>
<organism evidence="2 3">
    <name type="scientific">Photobacterium aphoticum</name>
    <dbReference type="NCBI Taxonomy" id="754436"/>
    <lineage>
        <taxon>Bacteria</taxon>
        <taxon>Pseudomonadati</taxon>
        <taxon>Pseudomonadota</taxon>
        <taxon>Gammaproteobacteria</taxon>
        <taxon>Vibrionales</taxon>
        <taxon>Vibrionaceae</taxon>
        <taxon>Photobacterium</taxon>
    </lineage>
</organism>
<dbReference type="eggNOG" id="ENOG503308N">
    <property type="taxonomic scope" value="Bacteria"/>
</dbReference>
<dbReference type="Proteomes" id="UP000029227">
    <property type="component" value="Unassembled WGS sequence"/>
</dbReference>
<keyword evidence="1" id="KW-0472">Membrane</keyword>
<accession>A0A090RCZ3</accession>
<dbReference type="AlphaFoldDB" id="A0A090RCZ3"/>
<protein>
    <submittedName>
        <fullName evidence="2">Uncharacterized protein</fullName>
    </submittedName>
</protein>
<name>A0A090RCZ3_9GAMM</name>
<comment type="caution">
    <text evidence="2">The sequence shown here is derived from an EMBL/GenBank/DDBJ whole genome shotgun (WGS) entry which is preliminary data.</text>
</comment>
<proteinExistence type="predicted"/>
<dbReference type="EMBL" id="BBMN01000007">
    <property type="protein sequence ID" value="GAL05462.1"/>
    <property type="molecule type" value="Genomic_DNA"/>
</dbReference>